<evidence type="ECO:0000256" key="1">
    <source>
        <dbReference type="ARBA" id="ARBA00022884"/>
    </source>
</evidence>
<evidence type="ECO:0000313" key="6">
    <source>
        <dbReference type="Proteomes" id="UP001309876"/>
    </source>
</evidence>
<comment type="caution">
    <text evidence="5">The sequence shown here is derived from an EMBL/GenBank/DDBJ whole genome shotgun (WGS) entry which is preliminary data.</text>
</comment>
<accession>A0AAN7TEU7</accession>
<feature type="compositionally biased region" description="Polar residues" evidence="3">
    <location>
        <begin position="241"/>
        <end position="259"/>
    </location>
</feature>
<dbReference type="EMBL" id="JAVRRJ010000001">
    <property type="protein sequence ID" value="KAK5091499.1"/>
    <property type="molecule type" value="Genomic_DNA"/>
</dbReference>
<dbReference type="Gene3D" id="1.10.10.10">
    <property type="entry name" value="Winged helix-like DNA-binding domain superfamily/Winged helix DNA-binding domain"/>
    <property type="match status" value="1"/>
</dbReference>
<keyword evidence="6" id="KW-1185">Reference proteome</keyword>
<dbReference type="CDD" id="cd07323">
    <property type="entry name" value="LAM"/>
    <property type="match status" value="1"/>
</dbReference>
<protein>
    <recommendedName>
        <fullName evidence="4">HTH La-type RNA-binding domain-containing protein</fullName>
    </recommendedName>
</protein>
<feature type="domain" description="HTH La-type RNA-binding" evidence="4">
    <location>
        <begin position="644"/>
        <end position="745"/>
    </location>
</feature>
<feature type="compositionally biased region" description="Basic and acidic residues" evidence="3">
    <location>
        <begin position="820"/>
        <end position="831"/>
    </location>
</feature>
<feature type="compositionally biased region" description="Polar residues" evidence="3">
    <location>
        <begin position="99"/>
        <end position="113"/>
    </location>
</feature>
<feature type="compositionally biased region" description="Low complexity" evidence="3">
    <location>
        <begin position="15"/>
        <end position="31"/>
    </location>
</feature>
<dbReference type="Pfam" id="PF21071">
    <property type="entry name" value="LARP1_HEAT"/>
    <property type="match status" value="1"/>
</dbReference>
<dbReference type="Pfam" id="PF05383">
    <property type="entry name" value="La"/>
    <property type="match status" value="1"/>
</dbReference>
<dbReference type="InterPro" id="IPR036390">
    <property type="entry name" value="WH_DNA-bd_sf"/>
</dbReference>
<feature type="compositionally biased region" description="Polar residues" evidence="3">
    <location>
        <begin position="569"/>
        <end position="590"/>
    </location>
</feature>
<dbReference type="InterPro" id="IPR036388">
    <property type="entry name" value="WH-like_DNA-bd_sf"/>
</dbReference>
<feature type="region of interest" description="Disordered" evidence="3">
    <location>
        <begin position="188"/>
        <end position="590"/>
    </location>
</feature>
<dbReference type="GO" id="GO:0005829">
    <property type="term" value="C:cytosol"/>
    <property type="evidence" value="ECO:0007669"/>
    <property type="project" value="TreeGrafter"/>
</dbReference>
<feature type="region of interest" description="Disordered" evidence="3">
    <location>
        <begin position="774"/>
        <end position="847"/>
    </location>
</feature>
<dbReference type="PANTHER" id="PTHR22792">
    <property type="entry name" value="LUPUS LA PROTEIN-RELATED"/>
    <property type="match status" value="1"/>
</dbReference>
<dbReference type="GO" id="GO:0010494">
    <property type="term" value="C:cytoplasmic stress granule"/>
    <property type="evidence" value="ECO:0007669"/>
    <property type="project" value="TreeGrafter"/>
</dbReference>
<name>A0AAN7TEU7_9EURO</name>
<organism evidence="5 6">
    <name type="scientific">Lithohypha guttulata</name>
    <dbReference type="NCBI Taxonomy" id="1690604"/>
    <lineage>
        <taxon>Eukaryota</taxon>
        <taxon>Fungi</taxon>
        <taxon>Dikarya</taxon>
        <taxon>Ascomycota</taxon>
        <taxon>Pezizomycotina</taxon>
        <taxon>Eurotiomycetes</taxon>
        <taxon>Chaetothyriomycetidae</taxon>
        <taxon>Chaetothyriales</taxon>
        <taxon>Trichomeriaceae</taxon>
        <taxon>Lithohypha</taxon>
    </lineage>
</organism>
<proteinExistence type="predicted"/>
<dbReference type="GO" id="GO:0000339">
    <property type="term" value="F:RNA cap binding"/>
    <property type="evidence" value="ECO:0007669"/>
    <property type="project" value="InterPro"/>
</dbReference>
<dbReference type="InterPro" id="IPR006630">
    <property type="entry name" value="La_HTH"/>
</dbReference>
<reference evidence="5 6" key="1">
    <citation type="submission" date="2023-08" db="EMBL/GenBank/DDBJ databases">
        <title>Black Yeasts Isolated from many extreme environments.</title>
        <authorList>
            <person name="Coleine C."/>
            <person name="Stajich J.E."/>
            <person name="Selbmann L."/>
        </authorList>
    </citation>
    <scope>NUCLEOTIDE SEQUENCE [LARGE SCALE GENOMIC DNA]</scope>
    <source>
        <strain evidence="5 6">CCFEE 5910</strain>
    </source>
</reference>
<sequence>MSSSGFSYAQAARGLTPTSNLSSNPTSSASSEHGAKDPITAADPTAIQSRQGRNITKMERESFSTQRSSQNITNGDGDAGVEKTSQSAEVEARMDKTHQTSGPDDITLSSKSSEPVAPTQASEADELEHKDQQSSEGADSHERGKEVDDDWEQVSMPSVAAEKAEKELKPAPVPTVNFWQQRSLALQAKAKDQTIHKQPVPVTSQPSKPRSQAQPVEESKKKSATREAATTDTVNGIDATRGNSTTRKSRDQTSSNSSPKPAPQRDEKPAVRHMPPVDTASWPTPESSNVDMGRRSSAVDKVEKNDVADTKTATRKNQWTALPFVPSVKFETQIPSGRRGGRPATRGRGGSTTQGERPADKSELSSMGPPPLPKTISDQDRGRTSSGIRPNHAGAASTEHRSPEAFDSQQSATPVNSATDSMTASGILSTERTVGTDTPSTHDPSRPSSRNAPEKAQRQNVDSNRYQSVDSRGSPNRPPRQSDDMKGVGEISDQISIVTGERTQAKEWQKDRGSNAQKSDNWRAEKRGERAERGRGVYRGRGNHANFNNPAFSTPLPQNGFEKQGPPSARSSQGAPYGSPYSSTRGNGRTQSIPLYMLGNGFYQPTPGFPQNLPPIQTDMAINYGQMTTGMPSTTMSAMPYGDPLGGYALISMVITQLEYYFSLDNLCKDMFLRKNMDSQGYVPLRVLGEFRRIKSLLGESTSSHEHLRHMAQQCRNTEYVIGEDGEDRLRSRENWRDFVLPMSERLPQAQDDGPKIKPNHPRYSTGMVPDFQMSNGLRSAPPNVNGFHDALPSSTNATPFQPGSITEPQSTEQWASRVESARHDVERRESTTSPLSKVQSPSQDSRSVFANLTNGHRDSVSSSSTAKENTFPDEEVLKLKVVVKDPDFQGEDNIASDEPLPIRGSGLRGGAGSPENFDRLRNVQFGQSGPGSKGNQHTIYFTQGEAPSHYVRAGYIHEDYVSLREQALNQRAEGHFGGACAPLYPLWAEFLTVPNQFNVGMYEDFKTWAIEDQEKGNDNGKRYLVRFYDAMLSSRNAMTERLATDIVEIARQESGGNRPTWLKLRAAWRNGATNMKTRKRLTDLLSAEEQAELERGAA</sequence>
<dbReference type="SMART" id="SM00715">
    <property type="entry name" value="LA"/>
    <property type="match status" value="1"/>
</dbReference>
<dbReference type="InterPro" id="IPR006607">
    <property type="entry name" value="DM15"/>
</dbReference>
<dbReference type="GO" id="GO:0048255">
    <property type="term" value="P:mRNA stabilization"/>
    <property type="evidence" value="ECO:0007669"/>
    <property type="project" value="InterPro"/>
</dbReference>
<dbReference type="InterPro" id="IPR045180">
    <property type="entry name" value="La_dom_prot"/>
</dbReference>
<feature type="compositionally biased region" description="Basic and acidic residues" evidence="3">
    <location>
        <begin position="520"/>
        <end position="535"/>
    </location>
</feature>
<feature type="compositionally biased region" description="Polar residues" evidence="3">
    <location>
        <begin position="458"/>
        <end position="474"/>
    </location>
</feature>
<dbReference type="PROSITE" id="PS50961">
    <property type="entry name" value="HTH_LA"/>
    <property type="match status" value="1"/>
</dbReference>
<feature type="compositionally biased region" description="Polar residues" evidence="3">
    <location>
        <begin position="201"/>
        <end position="214"/>
    </location>
</feature>
<gene>
    <name evidence="5" type="ORF">LTR05_001683</name>
</gene>
<keyword evidence="1 2" id="KW-0694">RNA-binding</keyword>
<dbReference type="Proteomes" id="UP001309876">
    <property type="component" value="Unassembled WGS sequence"/>
</dbReference>
<evidence type="ECO:0000256" key="3">
    <source>
        <dbReference type="SAM" id="MobiDB-lite"/>
    </source>
</evidence>
<evidence type="ECO:0000313" key="5">
    <source>
        <dbReference type="EMBL" id="KAK5091499.1"/>
    </source>
</evidence>
<feature type="compositionally biased region" description="Polar residues" evidence="3">
    <location>
        <begin position="545"/>
        <end position="557"/>
    </location>
</feature>
<feature type="region of interest" description="Disordered" evidence="3">
    <location>
        <begin position="1"/>
        <end position="174"/>
    </location>
</feature>
<dbReference type="GO" id="GO:0045727">
    <property type="term" value="P:positive regulation of translation"/>
    <property type="evidence" value="ECO:0007669"/>
    <property type="project" value="TreeGrafter"/>
</dbReference>
<feature type="compositionally biased region" description="Polar residues" evidence="3">
    <location>
        <begin position="793"/>
        <end position="815"/>
    </location>
</feature>
<feature type="compositionally biased region" description="Basic and acidic residues" evidence="3">
    <location>
        <begin position="127"/>
        <end position="146"/>
    </location>
</feature>
<dbReference type="SUPFAM" id="SSF46785">
    <property type="entry name" value="Winged helix' DNA-binding domain"/>
    <property type="match status" value="1"/>
</dbReference>
<evidence type="ECO:0000256" key="2">
    <source>
        <dbReference type="PROSITE-ProRule" id="PRU00332"/>
    </source>
</evidence>
<feature type="compositionally biased region" description="Polar residues" evidence="3">
    <location>
        <begin position="63"/>
        <end position="74"/>
    </location>
</feature>
<feature type="compositionally biased region" description="Polar residues" evidence="3">
    <location>
        <begin position="407"/>
        <end position="451"/>
    </location>
</feature>
<feature type="compositionally biased region" description="Basic and acidic residues" evidence="3">
    <location>
        <begin position="503"/>
        <end position="513"/>
    </location>
</feature>
<feature type="compositionally biased region" description="Polar residues" evidence="3">
    <location>
        <begin position="832"/>
        <end position="847"/>
    </location>
</feature>
<dbReference type="AlphaFoldDB" id="A0AAN7TEU7"/>
<evidence type="ECO:0000259" key="4">
    <source>
        <dbReference type="PROSITE" id="PS50961"/>
    </source>
</evidence>
<feature type="compositionally biased region" description="Basic and acidic residues" evidence="3">
    <location>
        <begin position="292"/>
        <end position="309"/>
    </location>
</feature>
<dbReference type="PANTHER" id="PTHR22792:SF132">
    <property type="entry name" value="LA-RELATED PROTEIN 1"/>
    <property type="match status" value="1"/>
</dbReference>
<feature type="compositionally biased region" description="Polar residues" evidence="3">
    <location>
        <begin position="281"/>
        <end position="290"/>
    </location>
</feature>